<keyword evidence="3" id="KW-1185">Reference proteome</keyword>
<proteinExistence type="predicted"/>
<reference evidence="2 3" key="1">
    <citation type="journal article" date="2014" name="Nat. Commun.">
        <title>Klebsormidium flaccidum genome reveals primary factors for plant terrestrial adaptation.</title>
        <authorList>
            <person name="Hori K."/>
            <person name="Maruyama F."/>
            <person name="Fujisawa T."/>
            <person name="Togashi T."/>
            <person name="Yamamoto N."/>
            <person name="Seo M."/>
            <person name="Sato S."/>
            <person name="Yamada T."/>
            <person name="Mori H."/>
            <person name="Tajima N."/>
            <person name="Moriyama T."/>
            <person name="Ikeuchi M."/>
            <person name="Watanabe M."/>
            <person name="Wada H."/>
            <person name="Kobayashi K."/>
            <person name="Saito M."/>
            <person name="Masuda T."/>
            <person name="Sasaki-Sekimoto Y."/>
            <person name="Mashiguchi K."/>
            <person name="Awai K."/>
            <person name="Shimojima M."/>
            <person name="Masuda S."/>
            <person name="Iwai M."/>
            <person name="Nobusawa T."/>
            <person name="Narise T."/>
            <person name="Kondo S."/>
            <person name="Saito H."/>
            <person name="Sato R."/>
            <person name="Murakawa M."/>
            <person name="Ihara Y."/>
            <person name="Oshima-Yamada Y."/>
            <person name="Ohtaka K."/>
            <person name="Satoh M."/>
            <person name="Sonobe K."/>
            <person name="Ishii M."/>
            <person name="Ohtani R."/>
            <person name="Kanamori-Sato M."/>
            <person name="Honoki R."/>
            <person name="Miyazaki D."/>
            <person name="Mochizuki H."/>
            <person name="Umetsu J."/>
            <person name="Higashi K."/>
            <person name="Shibata D."/>
            <person name="Kamiya Y."/>
            <person name="Sato N."/>
            <person name="Nakamura Y."/>
            <person name="Tabata S."/>
            <person name="Ida S."/>
            <person name="Kurokawa K."/>
            <person name="Ohta H."/>
        </authorList>
    </citation>
    <scope>NUCLEOTIDE SEQUENCE [LARGE SCALE GENOMIC DNA]</scope>
    <source>
        <strain evidence="2 3">NIES-2285</strain>
    </source>
</reference>
<feature type="region of interest" description="Disordered" evidence="1">
    <location>
        <begin position="1"/>
        <end position="26"/>
    </location>
</feature>
<gene>
    <name evidence="2" type="ORF">KFL_002820090</name>
</gene>
<accession>A0A1Y1I5S4</accession>
<name>A0A1Y1I5S4_KLENI</name>
<dbReference type="EMBL" id="DF237231">
    <property type="protein sequence ID" value="GAQ86314.1"/>
    <property type="molecule type" value="Genomic_DNA"/>
</dbReference>
<evidence type="ECO:0000313" key="2">
    <source>
        <dbReference type="EMBL" id="GAQ86314.1"/>
    </source>
</evidence>
<sequence>MAPKQAAPPGGAPQPGPSRAERDKMREQARKLDIHNLVEKRGGLELNLYDTGANYQMLHIFHRRNLHRLLRELLLVHQWEAAAGVVAVLLTAHPGVGEREQGISCRELKYLPEYRLWCQ</sequence>
<dbReference type="Proteomes" id="UP000054558">
    <property type="component" value="Unassembled WGS sequence"/>
</dbReference>
<evidence type="ECO:0000256" key="1">
    <source>
        <dbReference type="SAM" id="MobiDB-lite"/>
    </source>
</evidence>
<dbReference type="AlphaFoldDB" id="A0A1Y1I5S4"/>
<protein>
    <submittedName>
        <fullName evidence="2">Uncharacterized protein</fullName>
    </submittedName>
</protein>
<organism evidence="2 3">
    <name type="scientific">Klebsormidium nitens</name>
    <name type="common">Green alga</name>
    <name type="synonym">Ulothrix nitens</name>
    <dbReference type="NCBI Taxonomy" id="105231"/>
    <lineage>
        <taxon>Eukaryota</taxon>
        <taxon>Viridiplantae</taxon>
        <taxon>Streptophyta</taxon>
        <taxon>Klebsormidiophyceae</taxon>
        <taxon>Klebsormidiales</taxon>
        <taxon>Klebsormidiaceae</taxon>
        <taxon>Klebsormidium</taxon>
    </lineage>
</organism>
<evidence type="ECO:0000313" key="3">
    <source>
        <dbReference type="Proteomes" id="UP000054558"/>
    </source>
</evidence>